<dbReference type="EMBL" id="JBHLUN010000010">
    <property type="protein sequence ID" value="MFC0409559.1"/>
    <property type="molecule type" value="Genomic_DNA"/>
</dbReference>
<dbReference type="Pfam" id="PF07883">
    <property type="entry name" value="Cupin_2"/>
    <property type="match status" value="1"/>
</dbReference>
<feature type="domain" description="Cupin type-2" evidence="1">
    <location>
        <begin position="67"/>
        <end position="136"/>
    </location>
</feature>
<dbReference type="RefSeq" id="WP_377045311.1">
    <property type="nucleotide sequence ID" value="NZ_JBHLUN010000010.1"/>
</dbReference>
<dbReference type="PANTHER" id="PTHR40112">
    <property type="entry name" value="H2HPP ISOMERASE"/>
    <property type="match status" value="1"/>
</dbReference>
<dbReference type="Proteomes" id="UP001589865">
    <property type="component" value="Unassembled WGS sequence"/>
</dbReference>
<dbReference type="InterPro" id="IPR052535">
    <property type="entry name" value="Bacilysin_H2HPP_isomerase"/>
</dbReference>
<evidence type="ECO:0000313" key="2">
    <source>
        <dbReference type="EMBL" id="MFC0409559.1"/>
    </source>
</evidence>
<dbReference type="SUPFAM" id="SSF51182">
    <property type="entry name" value="RmlC-like cupins"/>
    <property type="match status" value="1"/>
</dbReference>
<dbReference type="InterPro" id="IPR011051">
    <property type="entry name" value="RmlC_Cupin_sf"/>
</dbReference>
<gene>
    <name evidence="2" type="ORF">ACFFGY_15005</name>
</gene>
<sequence length="161" mass="17716">MPDGLIARKPDAPEAGAKKDWRNEGIKVVRAGARSCDTPETLGMNREVALSGGRTGSTKLWAGTNLLKPGHPTGPHHHGALESVIYVVHGHAIMRWGDRLEFITEARAGDFLQVPPFMPHQELNGSDTEDLHCVLVRSGTEEVIVNLDDLDIEPNPEWIRF</sequence>
<comment type="caution">
    <text evidence="2">The sequence shown here is derived from an EMBL/GenBank/DDBJ whole genome shotgun (WGS) entry which is preliminary data.</text>
</comment>
<organism evidence="2 3">
    <name type="scientific">Roseomonas elaeocarpi</name>
    <dbReference type="NCBI Taxonomy" id="907779"/>
    <lineage>
        <taxon>Bacteria</taxon>
        <taxon>Pseudomonadati</taxon>
        <taxon>Pseudomonadota</taxon>
        <taxon>Alphaproteobacteria</taxon>
        <taxon>Acetobacterales</taxon>
        <taxon>Roseomonadaceae</taxon>
        <taxon>Roseomonas</taxon>
    </lineage>
</organism>
<accession>A0ABV6JVB8</accession>
<protein>
    <submittedName>
        <fullName evidence="2">Cupin domain-containing protein</fullName>
    </submittedName>
</protein>
<dbReference type="PANTHER" id="PTHR40112:SF1">
    <property type="entry name" value="H2HPP ISOMERASE"/>
    <property type="match status" value="1"/>
</dbReference>
<evidence type="ECO:0000259" key="1">
    <source>
        <dbReference type="Pfam" id="PF07883"/>
    </source>
</evidence>
<dbReference type="InterPro" id="IPR014710">
    <property type="entry name" value="RmlC-like_jellyroll"/>
</dbReference>
<dbReference type="InterPro" id="IPR013096">
    <property type="entry name" value="Cupin_2"/>
</dbReference>
<evidence type="ECO:0000313" key="3">
    <source>
        <dbReference type="Proteomes" id="UP001589865"/>
    </source>
</evidence>
<reference evidence="2 3" key="1">
    <citation type="submission" date="2024-09" db="EMBL/GenBank/DDBJ databases">
        <authorList>
            <person name="Sun Q."/>
            <person name="Mori K."/>
        </authorList>
    </citation>
    <scope>NUCLEOTIDE SEQUENCE [LARGE SCALE GENOMIC DNA]</scope>
    <source>
        <strain evidence="2 3">TBRC 5777</strain>
    </source>
</reference>
<proteinExistence type="predicted"/>
<dbReference type="CDD" id="cd02210">
    <property type="entry name" value="cupin_BLR2406-like"/>
    <property type="match status" value="1"/>
</dbReference>
<keyword evidence="3" id="KW-1185">Reference proteome</keyword>
<dbReference type="Gene3D" id="2.60.120.10">
    <property type="entry name" value="Jelly Rolls"/>
    <property type="match status" value="1"/>
</dbReference>
<name>A0ABV6JVB8_9PROT</name>